<gene>
    <name evidence="2" type="ORF">E2L05_18985</name>
</gene>
<keyword evidence="1" id="KW-1133">Transmembrane helix</keyword>
<name>A0A4V3BAN2_9RHOB</name>
<evidence type="ECO:0008006" key="4">
    <source>
        <dbReference type="Google" id="ProtNLM"/>
    </source>
</evidence>
<feature type="transmembrane region" description="Helical" evidence="1">
    <location>
        <begin position="18"/>
        <end position="35"/>
    </location>
</feature>
<dbReference type="Proteomes" id="UP000294562">
    <property type="component" value="Unassembled WGS sequence"/>
</dbReference>
<evidence type="ECO:0000313" key="2">
    <source>
        <dbReference type="EMBL" id="TDL83849.1"/>
    </source>
</evidence>
<dbReference type="AlphaFoldDB" id="A0A4V3BAN2"/>
<dbReference type="Pfam" id="PF19588">
    <property type="entry name" value="SxtJ"/>
    <property type="match status" value="1"/>
</dbReference>
<evidence type="ECO:0000313" key="3">
    <source>
        <dbReference type="Proteomes" id="UP000294562"/>
    </source>
</evidence>
<comment type="caution">
    <text evidence="2">The sequence shown here is derived from an EMBL/GenBank/DDBJ whole genome shotgun (WGS) entry which is preliminary data.</text>
</comment>
<proteinExistence type="predicted"/>
<reference evidence="2 3" key="1">
    <citation type="submission" date="2019-03" db="EMBL/GenBank/DDBJ databases">
        <title>Rhodobacteraceae bacterium SM1902, a new member of the family Rhodobacteraceae isolated from Yantai.</title>
        <authorList>
            <person name="Sun Y."/>
        </authorList>
    </citation>
    <scope>NUCLEOTIDE SEQUENCE [LARGE SCALE GENOMIC DNA]</scope>
    <source>
        <strain evidence="2 3">SM1902</strain>
    </source>
</reference>
<keyword evidence="1" id="KW-0812">Transmembrane</keyword>
<accession>A0A4V3BAN2</accession>
<sequence>MPAFKANHSVRIGSDRNFGLVFCVVFVLIAVFPVLNADTPRLWAFAIAGVFLLFALWKPGFLSGLNRAWFWLGTMIGAVMAPIVMFIIFVTVMVPIGLALRLVGKDLLSQKIDKAASSYWIERTEAPRSMTNQF</sequence>
<organism evidence="2 3">
    <name type="scientific">Meridianimarinicoccus aquatilis</name>
    <dbReference type="NCBI Taxonomy" id="2552766"/>
    <lineage>
        <taxon>Bacteria</taxon>
        <taxon>Pseudomonadati</taxon>
        <taxon>Pseudomonadota</taxon>
        <taxon>Alphaproteobacteria</taxon>
        <taxon>Rhodobacterales</taxon>
        <taxon>Paracoccaceae</taxon>
        <taxon>Meridianimarinicoccus</taxon>
    </lineage>
</organism>
<evidence type="ECO:0000256" key="1">
    <source>
        <dbReference type="SAM" id="Phobius"/>
    </source>
</evidence>
<dbReference type="InterPro" id="IPR045781">
    <property type="entry name" value="SxtJ"/>
</dbReference>
<dbReference type="RefSeq" id="WP_133344458.1">
    <property type="nucleotide sequence ID" value="NZ_SMZO01000079.1"/>
</dbReference>
<dbReference type="EMBL" id="SMZO01000079">
    <property type="protein sequence ID" value="TDL83849.1"/>
    <property type="molecule type" value="Genomic_DNA"/>
</dbReference>
<feature type="transmembrane region" description="Helical" evidence="1">
    <location>
        <begin position="42"/>
        <end position="62"/>
    </location>
</feature>
<keyword evidence="1" id="KW-0472">Membrane</keyword>
<feature type="transmembrane region" description="Helical" evidence="1">
    <location>
        <begin position="68"/>
        <end position="100"/>
    </location>
</feature>
<dbReference type="OrthoDB" id="7375605at2"/>
<keyword evidence="3" id="KW-1185">Reference proteome</keyword>
<protein>
    <recommendedName>
        <fullName evidence="4">SxtJ</fullName>
    </recommendedName>
</protein>